<dbReference type="Pfam" id="PF01156">
    <property type="entry name" value="IU_nuc_hydro"/>
    <property type="match status" value="1"/>
</dbReference>
<reference evidence="2" key="1">
    <citation type="journal article" date="2014" name="Front. Microbiol.">
        <title>High frequency of phylogenetically diverse reductive dehalogenase-homologous genes in deep subseafloor sedimentary metagenomes.</title>
        <authorList>
            <person name="Kawai M."/>
            <person name="Futagami T."/>
            <person name="Toyoda A."/>
            <person name="Takaki Y."/>
            <person name="Nishi S."/>
            <person name="Hori S."/>
            <person name="Arai W."/>
            <person name="Tsubouchi T."/>
            <person name="Morono Y."/>
            <person name="Uchiyama I."/>
            <person name="Ito T."/>
            <person name="Fujiyama A."/>
            <person name="Inagaki F."/>
            <person name="Takami H."/>
        </authorList>
    </citation>
    <scope>NUCLEOTIDE SEQUENCE</scope>
    <source>
        <strain evidence="2">Expedition CK06-06</strain>
    </source>
</reference>
<dbReference type="SUPFAM" id="SSF53590">
    <property type="entry name" value="Nucleoside hydrolase"/>
    <property type="match status" value="1"/>
</dbReference>
<comment type="caution">
    <text evidence="2">The sequence shown here is derived from an EMBL/GenBank/DDBJ whole genome shotgun (WGS) entry which is preliminary data.</text>
</comment>
<evidence type="ECO:0000259" key="1">
    <source>
        <dbReference type="Pfam" id="PF01156"/>
    </source>
</evidence>
<feature type="domain" description="Inosine/uridine-preferring nucleoside hydrolase" evidence="1">
    <location>
        <begin position="14"/>
        <end position="150"/>
    </location>
</feature>
<dbReference type="EMBL" id="BARW01006106">
    <property type="protein sequence ID" value="GAI86327.1"/>
    <property type="molecule type" value="Genomic_DNA"/>
</dbReference>
<feature type="non-terminal residue" evidence="2">
    <location>
        <position position="1"/>
    </location>
</feature>
<accession>X1RZW6</accession>
<evidence type="ECO:0000313" key="2">
    <source>
        <dbReference type="EMBL" id="GAI86327.1"/>
    </source>
</evidence>
<organism evidence="2">
    <name type="scientific">marine sediment metagenome</name>
    <dbReference type="NCBI Taxonomy" id="412755"/>
    <lineage>
        <taxon>unclassified sequences</taxon>
        <taxon>metagenomes</taxon>
        <taxon>ecological metagenomes</taxon>
    </lineage>
</organism>
<protein>
    <recommendedName>
        <fullName evidence="1">Inosine/uridine-preferring nucleoside hydrolase domain-containing protein</fullName>
    </recommendedName>
</protein>
<dbReference type="InterPro" id="IPR036452">
    <property type="entry name" value="Ribo_hydro-like"/>
</dbReference>
<dbReference type="AlphaFoldDB" id="X1RZW6"/>
<gene>
    <name evidence="2" type="ORF">S12H4_12804</name>
</gene>
<name>X1RZW6_9ZZZZ</name>
<dbReference type="Gene3D" id="3.90.245.10">
    <property type="entry name" value="Ribonucleoside hydrolase-like"/>
    <property type="match status" value="1"/>
</dbReference>
<sequence length="246" mass="27976">AQFGDRAGIEGPERSAKEIEKILKLMDLSNHYPVFRGCSCPLPYRAVPSSSEGVDFILECCRSATREQPIWIVGLGTATDIASAYLIDPSIAERCIILWHGRTRWPESAWNVNVFRDLKAAQVLFESRLRLILFDTGTHLICPITEAEVRIEPYGNIGKYLVKIRRERDPQFTAPDKGIFDLGDIAFLINPGCAIVEQVDAPTIREDLRYSFENTHGKILRVADIDRDAVFRELYKRLEQCYSKDI</sequence>
<proteinExistence type="predicted"/>
<dbReference type="GO" id="GO:0016799">
    <property type="term" value="F:hydrolase activity, hydrolyzing N-glycosyl compounds"/>
    <property type="evidence" value="ECO:0007669"/>
    <property type="project" value="InterPro"/>
</dbReference>
<dbReference type="InterPro" id="IPR001910">
    <property type="entry name" value="Inosine/uridine_hydrolase_dom"/>
</dbReference>